<protein>
    <submittedName>
        <fullName evidence="1">Uncharacterized protein</fullName>
    </submittedName>
</protein>
<dbReference type="AlphaFoldDB" id="A0A8A1L8S8"/>
<dbReference type="VEuPathDB" id="FungiDB:I7I53_09333"/>
<organism evidence="1 2">
    <name type="scientific">Ajellomyces capsulatus (strain H88)</name>
    <name type="common">Darling's disease fungus</name>
    <name type="synonym">Histoplasma capsulatum</name>
    <dbReference type="NCBI Taxonomy" id="544711"/>
    <lineage>
        <taxon>Eukaryota</taxon>
        <taxon>Fungi</taxon>
        <taxon>Dikarya</taxon>
        <taxon>Ascomycota</taxon>
        <taxon>Pezizomycotina</taxon>
        <taxon>Eurotiomycetes</taxon>
        <taxon>Eurotiomycetidae</taxon>
        <taxon>Onygenales</taxon>
        <taxon>Ajellomycetaceae</taxon>
        <taxon>Histoplasma</taxon>
    </lineage>
</organism>
<dbReference type="Proteomes" id="UP000663419">
    <property type="component" value="Chromosome 1"/>
</dbReference>
<evidence type="ECO:0000313" key="2">
    <source>
        <dbReference type="Proteomes" id="UP000663419"/>
    </source>
</evidence>
<reference evidence="1" key="1">
    <citation type="submission" date="2021-01" db="EMBL/GenBank/DDBJ databases">
        <title>Chromosome-level genome assembly of a human fungal pathogen reveals clustering of transcriptionally co-regulated genes.</title>
        <authorList>
            <person name="Voorhies M."/>
            <person name="Cohen S."/>
            <person name="Shea T.P."/>
            <person name="Petrus S."/>
            <person name="Munoz J.F."/>
            <person name="Poplawski S."/>
            <person name="Goldman W.E."/>
            <person name="Michael T."/>
            <person name="Cuomo C.A."/>
            <person name="Sil A."/>
            <person name="Beyhan S."/>
        </authorList>
    </citation>
    <scope>NUCLEOTIDE SEQUENCE</scope>
    <source>
        <strain evidence="1">H88</strain>
    </source>
</reference>
<evidence type="ECO:0000313" key="1">
    <source>
        <dbReference type="EMBL" id="QSS49073.1"/>
    </source>
</evidence>
<gene>
    <name evidence="1" type="ORF">I7I53_09333</name>
</gene>
<sequence>MAIEPICQCIQLEMIVTHYTHLPEWQLQHLNETLFLHLSRRNEHVLHDIPNERSQRTEELFHTVSTVFLGA</sequence>
<name>A0A8A1L8S8_AJEC8</name>
<accession>A0A8A1L8S8</accession>
<dbReference type="EMBL" id="CP069102">
    <property type="protein sequence ID" value="QSS49073.1"/>
    <property type="molecule type" value="Genomic_DNA"/>
</dbReference>
<proteinExistence type="predicted"/>